<gene>
    <name evidence="10" type="primary">SKP1</name>
    <name evidence="10" type="ORF">L345_04169</name>
</gene>
<dbReference type="InterPro" id="IPR001232">
    <property type="entry name" value="SKP1-like"/>
</dbReference>
<evidence type="ECO:0000256" key="5">
    <source>
        <dbReference type="ARBA" id="ARBA00033118"/>
    </source>
</evidence>
<feature type="domain" description="SKP1 component dimerisation" evidence="8">
    <location>
        <begin position="143"/>
        <end position="182"/>
    </location>
</feature>
<dbReference type="AlphaFoldDB" id="V8P824"/>
<evidence type="ECO:0000313" key="11">
    <source>
        <dbReference type="Proteomes" id="UP000018936"/>
    </source>
</evidence>
<feature type="domain" description="SKP1 component POZ" evidence="9">
    <location>
        <begin position="32"/>
        <end position="97"/>
    </location>
</feature>
<evidence type="ECO:0000259" key="8">
    <source>
        <dbReference type="Pfam" id="PF01466"/>
    </source>
</evidence>
<dbReference type="InterPro" id="IPR016897">
    <property type="entry name" value="SKP1"/>
</dbReference>
<evidence type="ECO:0000256" key="6">
    <source>
        <dbReference type="ARBA" id="ARBA00033452"/>
    </source>
</evidence>
<accession>V8P824</accession>
<keyword evidence="4" id="KW-0833">Ubl conjugation pathway</keyword>
<dbReference type="Gene3D" id="3.30.710.10">
    <property type="entry name" value="Potassium Channel Kv1.1, Chain A"/>
    <property type="match status" value="1"/>
</dbReference>
<dbReference type="InterPro" id="IPR036296">
    <property type="entry name" value="SKP1-like_dim_sf"/>
</dbReference>
<dbReference type="EMBL" id="AZIM01000636">
    <property type="protein sequence ID" value="ETE70022.1"/>
    <property type="molecule type" value="Genomic_DNA"/>
</dbReference>
<dbReference type="SUPFAM" id="SSF81382">
    <property type="entry name" value="Skp1 dimerisation domain-like"/>
    <property type="match status" value="1"/>
</dbReference>
<evidence type="ECO:0000256" key="2">
    <source>
        <dbReference type="ARBA" id="ARBA00009993"/>
    </source>
</evidence>
<feature type="non-terminal residue" evidence="10">
    <location>
        <position position="1"/>
    </location>
</feature>
<keyword evidence="10" id="KW-0808">Transferase</keyword>
<organism evidence="10 11">
    <name type="scientific">Ophiophagus hannah</name>
    <name type="common">King cobra</name>
    <name type="synonym">Naja hannah</name>
    <dbReference type="NCBI Taxonomy" id="8665"/>
    <lineage>
        <taxon>Eukaryota</taxon>
        <taxon>Metazoa</taxon>
        <taxon>Chordata</taxon>
        <taxon>Craniata</taxon>
        <taxon>Vertebrata</taxon>
        <taxon>Euteleostomi</taxon>
        <taxon>Lepidosauria</taxon>
        <taxon>Squamata</taxon>
        <taxon>Bifurcata</taxon>
        <taxon>Unidentata</taxon>
        <taxon>Episquamata</taxon>
        <taxon>Toxicofera</taxon>
        <taxon>Serpentes</taxon>
        <taxon>Colubroidea</taxon>
        <taxon>Elapidae</taxon>
        <taxon>Elapinae</taxon>
        <taxon>Ophiophagus</taxon>
    </lineage>
</organism>
<dbReference type="GO" id="GO:0006511">
    <property type="term" value="P:ubiquitin-dependent protein catabolic process"/>
    <property type="evidence" value="ECO:0007669"/>
    <property type="project" value="InterPro"/>
</dbReference>
<reference evidence="10 11" key="1">
    <citation type="journal article" date="2013" name="Proc. Natl. Acad. Sci. U.S.A.">
        <title>The king cobra genome reveals dynamic gene evolution and adaptation in the snake venom system.</title>
        <authorList>
            <person name="Vonk F.J."/>
            <person name="Casewell N.R."/>
            <person name="Henkel C.V."/>
            <person name="Heimberg A.M."/>
            <person name="Jansen H.J."/>
            <person name="McCleary R.J."/>
            <person name="Kerkkamp H.M."/>
            <person name="Vos R.A."/>
            <person name="Guerreiro I."/>
            <person name="Calvete J.J."/>
            <person name="Wuster W."/>
            <person name="Woods A.E."/>
            <person name="Logan J.M."/>
            <person name="Harrison R.A."/>
            <person name="Castoe T.A."/>
            <person name="de Koning A.P."/>
            <person name="Pollock D.D."/>
            <person name="Yandell M."/>
            <person name="Calderon D."/>
            <person name="Renjifo C."/>
            <person name="Currier R.B."/>
            <person name="Salgado D."/>
            <person name="Pla D."/>
            <person name="Sanz L."/>
            <person name="Hyder A.S."/>
            <person name="Ribeiro J.M."/>
            <person name="Arntzen J.W."/>
            <person name="van den Thillart G.E."/>
            <person name="Boetzer M."/>
            <person name="Pirovano W."/>
            <person name="Dirks R.P."/>
            <person name="Spaink H.P."/>
            <person name="Duboule D."/>
            <person name="McGlinn E."/>
            <person name="Kini R.M."/>
            <person name="Richardson M.K."/>
        </authorList>
    </citation>
    <scope>NUCLEOTIDE SEQUENCE</scope>
    <source>
        <tissue evidence="10">Blood</tissue>
    </source>
</reference>
<sequence length="242" mass="27199">MLAESPGAGAQDDIPSPMSERGGDKRQGLRMPSIKLQSSDGEIFEVDVEIAKQSVTIKTMLEDLGMDDEGDDDPVPLPNVNAAILKKVIQWCTHHKDDPPPPEDDENKEKRTDDIPVWDQEFLKVDQGTLFELILAANYLDIKGLLDVTCKTVANMIKGKTPEEIRKTFNIKNDFTEEEEAQNEFAMLKSCMKYAKKTSGVKRSEALCLIPNNTVRIVPNISCTALFIIVNIRQMQQQMKLY</sequence>
<evidence type="ECO:0000256" key="4">
    <source>
        <dbReference type="ARBA" id="ARBA00022786"/>
    </source>
</evidence>
<dbReference type="SMART" id="SM00512">
    <property type="entry name" value="Skp1"/>
    <property type="match status" value="1"/>
</dbReference>
<evidence type="ECO:0000256" key="3">
    <source>
        <dbReference type="ARBA" id="ARBA00014544"/>
    </source>
</evidence>
<keyword evidence="10" id="KW-0418">Kinase</keyword>
<evidence type="ECO:0000313" key="10">
    <source>
        <dbReference type="EMBL" id="ETE70022.1"/>
    </source>
</evidence>
<dbReference type="PANTHER" id="PTHR11165">
    <property type="entry name" value="SKP1"/>
    <property type="match status" value="1"/>
</dbReference>
<dbReference type="FunFam" id="3.30.710.10:FF:000270">
    <property type="entry name" value="S-phase kinase-associated protein 1"/>
    <property type="match status" value="1"/>
</dbReference>
<dbReference type="InterPro" id="IPR011333">
    <property type="entry name" value="SKP1/BTB/POZ_sf"/>
</dbReference>
<dbReference type="Proteomes" id="UP000018936">
    <property type="component" value="Unassembled WGS sequence"/>
</dbReference>
<evidence type="ECO:0000259" key="9">
    <source>
        <dbReference type="Pfam" id="PF03931"/>
    </source>
</evidence>
<evidence type="ECO:0000256" key="7">
    <source>
        <dbReference type="SAM" id="MobiDB-lite"/>
    </source>
</evidence>
<dbReference type="SUPFAM" id="SSF54695">
    <property type="entry name" value="POZ domain"/>
    <property type="match status" value="1"/>
</dbReference>
<proteinExistence type="inferred from homology"/>
<dbReference type="CDD" id="cd18322">
    <property type="entry name" value="BTB_POZ_SKP1"/>
    <property type="match status" value="1"/>
</dbReference>
<feature type="region of interest" description="Disordered" evidence="7">
    <location>
        <begin position="1"/>
        <end position="36"/>
    </location>
</feature>
<dbReference type="Pfam" id="PF03931">
    <property type="entry name" value="Skp1_POZ"/>
    <property type="match status" value="1"/>
</dbReference>
<protein>
    <recommendedName>
        <fullName evidence="3">S-phase kinase-associated protein 1</fullName>
    </recommendedName>
    <alternativeName>
        <fullName evidence="6">Cyclin-A/CDK2-associated protein p19</fullName>
    </alternativeName>
    <alternativeName>
        <fullName evidence="5">p19skp1</fullName>
    </alternativeName>
</protein>
<dbReference type="Pfam" id="PF01466">
    <property type="entry name" value="Skp1"/>
    <property type="match status" value="1"/>
</dbReference>
<dbReference type="InterPro" id="IPR016073">
    <property type="entry name" value="Skp1_comp_POZ"/>
</dbReference>
<evidence type="ECO:0000256" key="1">
    <source>
        <dbReference type="ARBA" id="ARBA00004906"/>
    </source>
</evidence>
<name>V8P824_OPHHA</name>
<dbReference type="GO" id="GO:0016301">
    <property type="term" value="F:kinase activity"/>
    <property type="evidence" value="ECO:0007669"/>
    <property type="project" value="UniProtKB-KW"/>
</dbReference>
<comment type="pathway">
    <text evidence="1">Protein modification; protein ubiquitination.</text>
</comment>
<keyword evidence="11" id="KW-1185">Reference proteome</keyword>
<comment type="similarity">
    <text evidence="2">Belongs to the SKP1 family.</text>
</comment>
<comment type="caution">
    <text evidence="10">The sequence shown here is derived from an EMBL/GenBank/DDBJ whole genome shotgun (WGS) entry which is preliminary data.</text>
</comment>
<dbReference type="InterPro" id="IPR016072">
    <property type="entry name" value="Skp1_comp_dimer"/>
</dbReference>
<dbReference type="OrthoDB" id="2342932at2759"/>